<dbReference type="Ensembl" id="ENSVURT00010027473.1">
    <property type="protein sequence ID" value="ENSVURP00010024132.1"/>
    <property type="gene ID" value="ENSVURG00010018460.1"/>
</dbReference>
<accession>A0A4X2LT84</accession>
<dbReference type="GO" id="GO:0016020">
    <property type="term" value="C:membrane"/>
    <property type="evidence" value="ECO:0007669"/>
    <property type="project" value="UniProtKB-SubCell"/>
</dbReference>
<evidence type="ECO:0000256" key="6">
    <source>
        <dbReference type="SAM" id="MobiDB-lite"/>
    </source>
</evidence>
<reference evidence="9" key="2">
    <citation type="submission" date="2025-08" db="UniProtKB">
        <authorList>
            <consortium name="Ensembl"/>
        </authorList>
    </citation>
    <scope>IDENTIFICATION</scope>
</reference>
<evidence type="ECO:0000256" key="3">
    <source>
        <dbReference type="ARBA" id="ARBA00022989"/>
    </source>
</evidence>
<dbReference type="AlphaFoldDB" id="A0A4X2LT84"/>
<keyword evidence="3 7" id="KW-1133">Transmembrane helix</keyword>
<sequence>MWPAVGPRGQAGASGKSGPGHRTEGQPAPGQSATVRKGLSQLEKDAVLWYQKKIGAYDQHMWEHRIEQNQIKDFKNKPKEISNIKPDLFDVDIKKGPTFAKVQPEISWTSLTRKGIVRVFCFPLFSEWWIQVTSLRIFIWLLVLYLMQITTIVLYFIMLVVNLSEVIGPMCLMVLMGTIHCQIVSPQIAKPSETNGNWRRKKLCKTVKGDGSRKCVSYNCSDTVRGVESSNSAFLNGGSWGNLFCSSPTKRVKLLTDEGIETENTPSYLHLSTKKKHPQSEMRMWQPREKTKLSDGKKRWESNRCLGNGVSGELSIDDCKEQTQRRLEGASSDNGYEIRNEKPLISSKHANTQLKKKPPSNISSGSTSSSQRDFEITCPDSETEVMLWDDLLQGPECHFSATSGSDEADVKALPPGTKQDPKDDIFKLNHLFWLQNMSPASDRVNAIVWEGNKCKKKDMSVLEISDIIMSRVNAYQQSVGYQMLGKITTVGLAFFPFLYRIFCKKSLGQIPSISAEELLTLFCGAPPSILIIIVATINFLKHLCLTWMFFFMICVAERTYKQQFLFAKLFSHITSARKARKYEIPHFRLRKMENIKIWLSLHSYLKRQGPKHSADVIVSSAFLLTLSIAFICCAQVLQSHKTFLDNAYNLEFLIWETALLLFLLHLASLESETNKKYSNISVLLTEQINLHLKMEKKPNKKEQLTLVNNVLELYGLTMNPLIYNITRVIILSVVSGIISNLLEFNTRLWKIKP</sequence>
<name>A0A4X2LT84_VOMUR</name>
<feature type="transmembrane region" description="Helical" evidence="7">
    <location>
        <begin position="616"/>
        <end position="637"/>
    </location>
</feature>
<reference evidence="9" key="3">
    <citation type="submission" date="2025-09" db="UniProtKB">
        <authorList>
            <consortium name="Ensembl"/>
        </authorList>
    </citation>
    <scope>IDENTIFICATION</scope>
</reference>
<evidence type="ECO:0000313" key="10">
    <source>
        <dbReference type="Proteomes" id="UP000314987"/>
    </source>
</evidence>
<dbReference type="InterPro" id="IPR039775">
    <property type="entry name" value="PHTF1/2"/>
</dbReference>
<evidence type="ECO:0000256" key="4">
    <source>
        <dbReference type="ARBA" id="ARBA00023136"/>
    </source>
</evidence>
<protein>
    <recommendedName>
        <fullName evidence="8">PHTF1/2 N-terminal domain-containing protein</fullName>
    </recommendedName>
</protein>
<feature type="compositionally biased region" description="Low complexity" evidence="6">
    <location>
        <begin position="360"/>
        <end position="370"/>
    </location>
</feature>
<keyword evidence="10" id="KW-1185">Reference proteome</keyword>
<proteinExistence type="predicted"/>
<evidence type="ECO:0000313" key="9">
    <source>
        <dbReference type="Ensembl" id="ENSVURP00010024132.1"/>
    </source>
</evidence>
<comment type="subcellular location">
    <subcellularLocation>
        <location evidence="1">Membrane</location>
        <topology evidence="1">Multi-pass membrane protein</topology>
    </subcellularLocation>
</comment>
<dbReference type="InterPro" id="IPR021980">
    <property type="entry name" value="PHTF1/2_N"/>
</dbReference>
<evidence type="ECO:0000256" key="1">
    <source>
        <dbReference type="ARBA" id="ARBA00004141"/>
    </source>
</evidence>
<evidence type="ECO:0000256" key="2">
    <source>
        <dbReference type="ARBA" id="ARBA00022692"/>
    </source>
</evidence>
<evidence type="ECO:0000256" key="7">
    <source>
        <dbReference type="SAM" id="Phobius"/>
    </source>
</evidence>
<reference evidence="10" key="1">
    <citation type="submission" date="2018-12" db="EMBL/GenBank/DDBJ databases">
        <authorList>
            <person name="Yazar S."/>
        </authorList>
    </citation>
    <scope>NUCLEOTIDE SEQUENCE [LARGE SCALE GENOMIC DNA]</scope>
</reference>
<evidence type="ECO:0000256" key="5">
    <source>
        <dbReference type="ARBA" id="ARBA00023180"/>
    </source>
</evidence>
<dbReference type="GO" id="GO:0005783">
    <property type="term" value="C:endoplasmic reticulum"/>
    <property type="evidence" value="ECO:0007669"/>
    <property type="project" value="InterPro"/>
</dbReference>
<dbReference type="PANTHER" id="PTHR12680:SF8">
    <property type="entry name" value="PROTEIN PHTF1"/>
    <property type="match status" value="1"/>
</dbReference>
<dbReference type="Pfam" id="PF12129">
    <property type="entry name" value="PHTF1-2_N"/>
    <property type="match status" value="1"/>
</dbReference>
<evidence type="ECO:0000259" key="8">
    <source>
        <dbReference type="Pfam" id="PF12129"/>
    </source>
</evidence>
<keyword evidence="5" id="KW-0325">Glycoprotein</keyword>
<keyword evidence="2 7" id="KW-0812">Transmembrane</keyword>
<dbReference type="PANTHER" id="PTHR12680">
    <property type="entry name" value="PUTATIVE HOMEODOMAIN TRANSCRIPTION FACTOR PHTF"/>
    <property type="match status" value="1"/>
</dbReference>
<feature type="transmembrane region" description="Helical" evidence="7">
    <location>
        <begin position="519"/>
        <end position="540"/>
    </location>
</feature>
<feature type="domain" description="PHTF1/2 N-terminal" evidence="8">
    <location>
        <begin position="44"/>
        <end position="187"/>
    </location>
</feature>
<dbReference type="OMA" id="IWEGNEY"/>
<dbReference type="GeneTree" id="ENSGT00390000011648"/>
<feature type="region of interest" description="Disordered" evidence="6">
    <location>
        <begin position="265"/>
        <end position="300"/>
    </location>
</feature>
<feature type="transmembrane region" description="Helical" evidence="7">
    <location>
        <begin position="721"/>
        <end position="742"/>
    </location>
</feature>
<dbReference type="Proteomes" id="UP000314987">
    <property type="component" value="Unassembled WGS sequence"/>
</dbReference>
<feature type="region of interest" description="Disordered" evidence="6">
    <location>
        <begin position="1"/>
        <end position="34"/>
    </location>
</feature>
<keyword evidence="4 7" id="KW-0472">Membrane</keyword>
<dbReference type="STRING" id="29139.ENSVURP00010024132"/>
<feature type="compositionally biased region" description="Basic and acidic residues" evidence="6">
    <location>
        <begin position="286"/>
        <end position="300"/>
    </location>
</feature>
<organism evidence="9 10">
    <name type="scientific">Vombatus ursinus</name>
    <name type="common">Common wombat</name>
    <dbReference type="NCBI Taxonomy" id="29139"/>
    <lineage>
        <taxon>Eukaryota</taxon>
        <taxon>Metazoa</taxon>
        <taxon>Chordata</taxon>
        <taxon>Craniata</taxon>
        <taxon>Vertebrata</taxon>
        <taxon>Euteleostomi</taxon>
        <taxon>Mammalia</taxon>
        <taxon>Metatheria</taxon>
        <taxon>Diprotodontia</taxon>
        <taxon>Vombatidae</taxon>
        <taxon>Vombatus</taxon>
    </lineage>
</organism>
<feature type="region of interest" description="Disordered" evidence="6">
    <location>
        <begin position="325"/>
        <end position="374"/>
    </location>
</feature>